<dbReference type="KEGG" id="ovi:T265_03737"/>
<dbReference type="EMBL" id="KL596673">
    <property type="protein sequence ID" value="KER29721.1"/>
    <property type="molecule type" value="Genomic_DNA"/>
</dbReference>
<dbReference type="Proteomes" id="UP000054324">
    <property type="component" value="Unassembled WGS sequence"/>
</dbReference>
<dbReference type="CTD" id="20317924"/>
<gene>
    <name evidence="1" type="ORF">T265_03737</name>
</gene>
<accession>A0A074ZRL6</accession>
<dbReference type="AlphaFoldDB" id="A0A074ZRL6"/>
<evidence type="ECO:0000313" key="1">
    <source>
        <dbReference type="EMBL" id="KER29721.1"/>
    </source>
</evidence>
<name>A0A074ZRL6_OPIVI</name>
<protein>
    <submittedName>
        <fullName evidence="1">Uncharacterized protein</fullName>
    </submittedName>
</protein>
<dbReference type="RefSeq" id="XP_009166548.1">
    <property type="nucleotide sequence ID" value="XM_009168284.1"/>
</dbReference>
<dbReference type="GeneID" id="20317924"/>
<proteinExistence type="predicted"/>
<reference evidence="1 2" key="1">
    <citation type="submission" date="2013-11" db="EMBL/GenBank/DDBJ databases">
        <title>Opisthorchis viverrini - life in the bile duct.</title>
        <authorList>
            <person name="Young N.D."/>
            <person name="Nagarajan N."/>
            <person name="Lin S.J."/>
            <person name="Korhonen P.K."/>
            <person name="Jex A.R."/>
            <person name="Hall R.S."/>
            <person name="Safavi-Hemami H."/>
            <person name="Kaewkong W."/>
            <person name="Bertrand D."/>
            <person name="Gao S."/>
            <person name="Seet Q."/>
            <person name="Wongkham S."/>
            <person name="Teh B.T."/>
            <person name="Wongkham C."/>
            <person name="Intapan P.M."/>
            <person name="Maleewong W."/>
            <person name="Yang X."/>
            <person name="Hu M."/>
            <person name="Wang Z."/>
            <person name="Hofmann A."/>
            <person name="Sternberg P.W."/>
            <person name="Tan P."/>
            <person name="Wang J."/>
            <person name="Gasser R.B."/>
        </authorList>
    </citation>
    <scope>NUCLEOTIDE SEQUENCE [LARGE SCALE GENOMIC DNA]</scope>
</reference>
<evidence type="ECO:0000313" key="2">
    <source>
        <dbReference type="Proteomes" id="UP000054324"/>
    </source>
</evidence>
<sequence length="68" mass="7645">MAEPIAGQLCFGGLRLTQLQQRVQVGAGQNVSDANEHHTQWIQEEEEFANGCAHVEHVKRRFQLGELC</sequence>
<organism evidence="1 2">
    <name type="scientific">Opisthorchis viverrini</name>
    <name type="common">Southeast Asian liver fluke</name>
    <dbReference type="NCBI Taxonomy" id="6198"/>
    <lineage>
        <taxon>Eukaryota</taxon>
        <taxon>Metazoa</taxon>
        <taxon>Spiralia</taxon>
        <taxon>Lophotrochozoa</taxon>
        <taxon>Platyhelminthes</taxon>
        <taxon>Trematoda</taxon>
        <taxon>Digenea</taxon>
        <taxon>Opisthorchiida</taxon>
        <taxon>Opisthorchiata</taxon>
        <taxon>Opisthorchiidae</taxon>
        <taxon>Opisthorchis</taxon>
    </lineage>
</organism>
<keyword evidence="2" id="KW-1185">Reference proteome</keyword>